<keyword evidence="2" id="KW-1185">Reference proteome</keyword>
<sequence>MENGELRTALDRDWATSDAHVFEAELRIFREDAVLEYPRSGERIPSRFAQPDKKRRRMLGAANVWITEAILTYDGRVAVECPERCRFVSTVLP</sequence>
<name>A0A2P7RMH7_9HYPH</name>
<evidence type="ECO:0000313" key="2">
    <source>
        <dbReference type="Proteomes" id="UP000240653"/>
    </source>
</evidence>
<reference evidence="1 2" key="1">
    <citation type="submission" date="2018-03" db="EMBL/GenBank/DDBJ databases">
        <title>The draft genome of Mesorhizobium soli JCM 19897.</title>
        <authorList>
            <person name="Li L."/>
            <person name="Liu L."/>
            <person name="Liang L."/>
            <person name="Wang T."/>
            <person name="Zhang X."/>
        </authorList>
    </citation>
    <scope>NUCLEOTIDE SEQUENCE [LARGE SCALE GENOMIC DNA]</scope>
    <source>
        <strain evidence="1 2">JCM 19897</strain>
    </source>
</reference>
<accession>A0A2P7RMH7</accession>
<proteinExistence type="predicted"/>
<organism evidence="1 2">
    <name type="scientific">Pseudaminobacter soli</name>
    <name type="common">ex Li et al. 2025</name>
    <dbReference type="NCBI Taxonomy" id="1295366"/>
    <lineage>
        <taxon>Bacteria</taxon>
        <taxon>Pseudomonadati</taxon>
        <taxon>Pseudomonadota</taxon>
        <taxon>Alphaproteobacteria</taxon>
        <taxon>Hyphomicrobiales</taxon>
        <taxon>Phyllobacteriaceae</taxon>
        <taxon>Pseudaminobacter</taxon>
    </lineage>
</organism>
<dbReference type="Gene3D" id="3.10.450.50">
    <property type="match status" value="1"/>
</dbReference>
<dbReference type="RefSeq" id="WP_106727543.1">
    <property type="nucleotide sequence ID" value="NZ_PXYL01000038.1"/>
</dbReference>
<comment type="caution">
    <text evidence="1">The sequence shown here is derived from an EMBL/GenBank/DDBJ whole genome shotgun (WGS) entry which is preliminary data.</text>
</comment>
<dbReference type="Proteomes" id="UP000240653">
    <property type="component" value="Unassembled WGS sequence"/>
</dbReference>
<dbReference type="EMBL" id="PXYL01000038">
    <property type="protein sequence ID" value="PSJ51424.1"/>
    <property type="molecule type" value="Genomic_DNA"/>
</dbReference>
<gene>
    <name evidence="1" type="ORF">C7I85_29415</name>
</gene>
<evidence type="ECO:0000313" key="1">
    <source>
        <dbReference type="EMBL" id="PSJ51424.1"/>
    </source>
</evidence>
<protein>
    <submittedName>
        <fullName evidence="1">Uncharacterized protein</fullName>
    </submittedName>
</protein>
<dbReference type="AlphaFoldDB" id="A0A2P7RMH7"/>
<dbReference type="OrthoDB" id="117872at2"/>